<keyword evidence="2" id="KW-0812">Transmembrane</keyword>
<dbReference type="SMART" id="SM00516">
    <property type="entry name" value="SEC14"/>
    <property type="match status" value="1"/>
</dbReference>
<dbReference type="CDD" id="cd00170">
    <property type="entry name" value="SEC14"/>
    <property type="match status" value="1"/>
</dbReference>
<evidence type="ECO:0000256" key="1">
    <source>
        <dbReference type="SAM" id="MobiDB-lite"/>
    </source>
</evidence>
<evidence type="ECO:0000313" key="5">
    <source>
        <dbReference type="Proteomes" id="UP001148614"/>
    </source>
</evidence>
<reference evidence="4" key="1">
    <citation type="submission" date="2022-07" db="EMBL/GenBank/DDBJ databases">
        <title>Genome Sequence of Xylaria arbuscula.</title>
        <authorList>
            <person name="Buettner E."/>
        </authorList>
    </citation>
    <scope>NUCLEOTIDE SEQUENCE</scope>
    <source>
        <strain evidence="4">VT107</strain>
    </source>
</reference>
<evidence type="ECO:0000313" key="4">
    <source>
        <dbReference type="EMBL" id="KAJ3578777.1"/>
    </source>
</evidence>
<comment type="caution">
    <text evidence="4">The sequence shown here is derived from an EMBL/GenBank/DDBJ whole genome shotgun (WGS) entry which is preliminary data.</text>
</comment>
<dbReference type="Gene3D" id="3.40.525.10">
    <property type="entry name" value="CRAL-TRIO lipid binding domain"/>
    <property type="match status" value="1"/>
</dbReference>
<protein>
    <recommendedName>
        <fullName evidence="3">CRAL-TRIO domain-containing protein</fullName>
    </recommendedName>
</protein>
<feature type="transmembrane region" description="Helical" evidence="2">
    <location>
        <begin position="140"/>
        <end position="158"/>
    </location>
</feature>
<evidence type="ECO:0000259" key="3">
    <source>
        <dbReference type="PROSITE" id="PS50191"/>
    </source>
</evidence>
<dbReference type="InterPro" id="IPR036273">
    <property type="entry name" value="CRAL/TRIO_N_dom_sf"/>
</dbReference>
<dbReference type="Pfam" id="PF03765">
    <property type="entry name" value="CRAL_TRIO_N"/>
    <property type="match status" value="1"/>
</dbReference>
<dbReference type="PANTHER" id="PTHR46590">
    <property type="entry name" value="PHOSPHATIDYLINOSITOL TRANSFER PROTEIN CSR1-RELATED"/>
    <property type="match status" value="1"/>
</dbReference>
<dbReference type="Proteomes" id="UP001148614">
    <property type="component" value="Unassembled WGS sequence"/>
</dbReference>
<dbReference type="Pfam" id="PF00650">
    <property type="entry name" value="CRAL_TRIO"/>
    <property type="match status" value="2"/>
</dbReference>
<dbReference type="SMART" id="SM01100">
    <property type="entry name" value="CRAL_TRIO_N"/>
    <property type="match status" value="1"/>
</dbReference>
<proteinExistence type="predicted"/>
<sequence length="644" mass="72673">MRPSCPTSGLSSFLPSPSSQRRLVNTVSASFPVRGLSSSFSLSPPDRRVSQSGNLDPAWTRVGRISRAAHHSAAGTSAPAIAASPQPIPPNSTSCANHGAAYPVRGLLQRQVNYQNPTLRISSPQELQFPGRNPLRSSTLYTFYLIPLIAAALIAYNLTVGASPNPLDLEDRIAYTQSFDAELDDEMATALPGRPGNLTPEEEDKLRRFWEMFLQISGVFDEDGKTRKENKAAEKDASTTIPKENDPEDKWGESKVYHETLAKHPPEEIRATIWSMVKHDNPDALLLRFLRARKWDLQRALVMMVSTMNWRASEMRVDTDIMVKGEEQALIDEQSSDESVKSQGEDFLAQMRLGKSYCYGVDKAGRPICVCRARLHKAGEQSESSLERYTVYLIETTRFLLSPPVDTGCIVFDLTGFSLQNMDYTPVKFMIKCFEANYPESLGVVLVHKAPWVFQGEYHNHDFPYSNTTKALALLSGVWRIIRGWLDPVVASKIHFTNNIKDLEEFIDKDKIPDEMEGTSGWEYQYIEPVRGENAKMNDTATRDQLLKEREAIYEEYENKTIEWIHEEDATKRATIKAQRSAIAQKLREQYWRLDPYIRSRTLYDRIGVIKPDGKLDYYPPWKPVATATNGAGAVETSADDDLD</sequence>
<dbReference type="PANTHER" id="PTHR46590:SF1">
    <property type="entry name" value="PHOSPHATIDYLINOSITOL TRANSFER PROTEIN CSR1"/>
    <property type="match status" value="1"/>
</dbReference>
<gene>
    <name evidence="4" type="ORF">NPX13_g1789</name>
</gene>
<organism evidence="4 5">
    <name type="scientific">Xylaria arbuscula</name>
    <dbReference type="NCBI Taxonomy" id="114810"/>
    <lineage>
        <taxon>Eukaryota</taxon>
        <taxon>Fungi</taxon>
        <taxon>Dikarya</taxon>
        <taxon>Ascomycota</taxon>
        <taxon>Pezizomycotina</taxon>
        <taxon>Sordariomycetes</taxon>
        <taxon>Xylariomycetidae</taxon>
        <taxon>Xylariales</taxon>
        <taxon>Xylariaceae</taxon>
        <taxon>Xylaria</taxon>
    </lineage>
</organism>
<keyword evidence="2" id="KW-1133">Transmembrane helix</keyword>
<dbReference type="PROSITE" id="PS50191">
    <property type="entry name" value="CRAL_TRIO"/>
    <property type="match status" value="1"/>
</dbReference>
<dbReference type="AlphaFoldDB" id="A0A9W8NLT5"/>
<feature type="region of interest" description="Disordered" evidence="1">
    <location>
        <begin position="74"/>
        <end position="96"/>
    </location>
</feature>
<keyword evidence="5" id="KW-1185">Reference proteome</keyword>
<feature type="domain" description="CRAL-TRIO" evidence="3">
    <location>
        <begin position="344"/>
        <end position="524"/>
    </location>
</feature>
<feature type="compositionally biased region" description="Low complexity" evidence="1">
    <location>
        <begin position="74"/>
        <end position="85"/>
    </location>
</feature>
<keyword evidence="2" id="KW-0472">Membrane</keyword>
<evidence type="ECO:0000256" key="2">
    <source>
        <dbReference type="SAM" id="Phobius"/>
    </source>
</evidence>
<dbReference type="SUPFAM" id="SSF52087">
    <property type="entry name" value="CRAL/TRIO domain"/>
    <property type="match status" value="2"/>
</dbReference>
<dbReference type="InterPro" id="IPR001251">
    <property type="entry name" value="CRAL-TRIO_dom"/>
</dbReference>
<dbReference type="SUPFAM" id="SSF46938">
    <property type="entry name" value="CRAL/TRIO N-terminal domain"/>
    <property type="match status" value="1"/>
</dbReference>
<dbReference type="EMBL" id="JANPWZ010000171">
    <property type="protein sequence ID" value="KAJ3578777.1"/>
    <property type="molecule type" value="Genomic_DNA"/>
</dbReference>
<dbReference type="InterPro" id="IPR036865">
    <property type="entry name" value="CRAL-TRIO_dom_sf"/>
</dbReference>
<accession>A0A9W8NLT5</accession>
<dbReference type="InterPro" id="IPR011074">
    <property type="entry name" value="CRAL/TRIO_N_dom"/>
</dbReference>
<dbReference type="InterPro" id="IPR052432">
    <property type="entry name" value="PITP/CRAL-TRIO"/>
</dbReference>
<name>A0A9W8NLT5_9PEZI</name>
<feature type="region of interest" description="Disordered" evidence="1">
    <location>
        <begin position="224"/>
        <end position="251"/>
    </location>
</feature>
<dbReference type="VEuPathDB" id="FungiDB:F4678DRAFT_474094"/>